<protein>
    <submittedName>
        <fullName evidence="2">Glycosyltransferase</fullName>
    </submittedName>
</protein>
<sequence length="287" mass="33159">MLSIIISSYQSKYFKSLEENLAQTCGIAYELIQIWNPGTKSIHEAYNEGIRQSQYPFLLFLHEDVRFESTEWGKDLIACFLADDSVGLVGLAGSKVKTKAPSGWYENGAENNIECIRQYDKGKLVSDFSVNLTDQSPETVVSIDGVFIAMRKSAGLTFDERLAGFHNYDLAISVAAKKDHWNIKVIKTIVLTHFSLGSFDRDWLCSAYTFYKLYHTYLPLKEDGAVYSKQLELDNIRLFYHKCFIHREWDIARYFLRDVWKKYPFKPTAFILLAKWILSKKPAPIRK</sequence>
<keyword evidence="3" id="KW-1185">Reference proteome</keyword>
<evidence type="ECO:0000313" key="3">
    <source>
        <dbReference type="Proteomes" id="UP001221558"/>
    </source>
</evidence>
<gene>
    <name evidence="2" type="ORF">PQ465_18950</name>
</gene>
<dbReference type="CDD" id="cd00761">
    <property type="entry name" value="Glyco_tranf_GTA_type"/>
    <property type="match status" value="1"/>
</dbReference>
<proteinExistence type="predicted"/>
<dbReference type="RefSeq" id="WP_274267091.1">
    <property type="nucleotide sequence ID" value="NZ_CP117880.1"/>
</dbReference>
<reference evidence="2 3" key="1">
    <citation type="submission" date="2023-02" db="EMBL/GenBank/DDBJ databases">
        <title>Genome sequence of Sphingobacterium sp. KACC 22765.</title>
        <authorList>
            <person name="Kim S."/>
            <person name="Heo J."/>
            <person name="Kwon S.-W."/>
        </authorList>
    </citation>
    <scope>NUCLEOTIDE SEQUENCE [LARGE SCALE GENOMIC DNA]</scope>
    <source>
        <strain evidence="2 3">KACC 22765</strain>
    </source>
</reference>
<dbReference type="InterPro" id="IPR029044">
    <property type="entry name" value="Nucleotide-diphossugar_trans"/>
</dbReference>
<feature type="domain" description="Streptomycin biosynthesis protein StrF" evidence="1">
    <location>
        <begin position="4"/>
        <end position="185"/>
    </location>
</feature>
<accession>A0ABY7WFF8</accession>
<evidence type="ECO:0000313" key="2">
    <source>
        <dbReference type="EMBL" id="WDF68358.1"/>
    </source>
</evidence>
<dbReference type="SUPFAM" id="SSF53448">
    <property type="entry name" value="Nucleotide-diphospho-sugar transferases"/>
    <property type="match status" value="1"/>
</dbReference>
<dbReference type="InterPro" id="IPR059123">
    <property type="entry name" value="StrF_dom"/>
</dbReference>
<organism evidence="2 3">
    <name type="scientific">Sphingobacterium oryzagri</name>
    <dbReference type="NCBI Taxonomy" id="3025669"/>
    <lineage>
        <taxon>Bacteria</taxon>
        <taxon>Pseudomonadati</taxon>
        <taxon>Bacteroidota</taxon>
        <taxon>Sphingobacteriia</taxon>
        <taxon>Sphingobacteriales</taxon>
        <taxon>Sphingobacteriaceae</taxon>
        <taxon>Sphingobacterium</taxon>
    </lineage>
</organism>
<dbReference type="EMBL" id="CP117880">
    <property type="protein sequence ID" value="WDF68358.1"/>
    <property type="molecule type" value="Genomic_DNA"/>
</dbReference>
<dbReference type="Proteomes" id="UP001221558">
    <property type="component" value="Chromosome"/>
</dbReference>
<dbReference type="Pfam" id="PF13712">
    <property type="entry name" value="Glyco_tranf_2_5"/>
    <property type="match status" value="1"/>
</dbReference>
<name>A0ABY7WFF8_9SPHI</name>
<dbReference type="Gene3D" id="3.90.550.10">
    <property type="entry name" value="Spore Coat Polysaccharide Biosynthesis Protein SpsA, Chain A"/>
    <property type="match status" value="1"/>
</dbReference>
<evidence type="ECO:0000259" key="1">
    <source>
        <dbReference type="Pfam" id="PF13712"/>
    </source>
</evidence>